<sequence length="88" mass="9798">MCRFIEILIEREREEIEVVVVACDTKFTNTTNNALSHLNMVHFLNPCATPTPLSLSSFFFSVHTPPHPTPLDPIQLTPTTTTPNSTSS</sequence>
<dbReference type="Proteomes" id="UP001372338">
    <property type="component" value="Unassembled WGS sequence"/>
</dbReference>
<organism evidence="2 3">
    <name type="scientific">Crotalaria pallida</name>
    <name type="common">Smooth rattlebox</name>
    <name type="synonym">Crotalaria striata</name>
    <dbReference type="NCBI Taxonomy" id="3830"/>
    <lineage>
        <taxon>Eukaryota</taxon>
        <taxon>Viridiplantae</taxon>
        <taxon>Streptophyta</taxon>
        <taxon>Embryophyta</taxon>
        <taxon>Tracheophyta</taxon>
        <taxon>Spermatophyta</taxon>
        <taxon>Magnoliopsida</taxon>
        <taxon>eudicotyledons</taxon>
        <taxon>Gunneridae</taxon>
        <taxon>Pentapetalae</taxon>
        <taxon>rosids</taxon>
        <taxon>fabids</taxon>
        <taxon>Fabales</taxon>
        <taxon>Fabaceae</taxon>
        <taxon>Papilionoideae</taxon>
        <taxon>50 kb inversion clade</taxon>
        <taxon>genistoids sensu lato</taxon>
        <taxon>core genistoids</taxon>
        <taxon>Crotalarieae</taxon>
        <taxon>Crotalaria</taxon>
    </lineage>
</organism>
<feature type="compositionally biased region" description="Low complexity" evidence="1">
    <location>
        <begin position="72"/>
        <end position="88"/>
    </location>
</feature>
<accession>A0AAN9EIS8</accession>
<proteinExistence type="predicted"/>
<evidence type="ECO:0000256" key="1">
    <source>
        <dbReference type="SAM" id="MobiDB-lite"/>
    </source>
</evidence>
<evidence type="ECO:0000313" key="2">
    <source>
        <dbReference type="EMBL" id="KAK7252946.1"/>
    </source>
</evidence>
<dbReference type="AlphaFoldDB" id="A0AAN9EIS8"/>
<evidence type="ECO:0000313" key="3">
    <source>
        <dbReference type="Proteomes" id="UP001372338"/>
    </source>
</evidence>
<dbReference type="EMBL" id="JAYWIO010000007">
    <property type="protein sequence ID" value="KAK7252946.1"/>
    <property type="molecule type" value="Genomic_DNA"/>
</dbReference>
<protein>
    <submittedName>
        <fullName evidence="2">Uncharacterized protein</fullName>
    </submittedName>
</protein>
<gene>
    <name evidence="2" type="ORF">RIF29_37263</name>
</gene>
<reference evidence="2 3" key="1">
    <citation type="submission" date="2024-01" db="EMBL/GenBank/DDBJ databases">
        <title>The genomes of 5 underutilized Papilionoideae crops provide insights into root nodulation and disease resistanc.</title>
        <authorList>
            <person name="Yuan L."/>
        </authorList>
    </citation>
    <scope>NUCLEOTIDE SEQUENCE [LARGE SCALE GENOMIC DNA]</scope>
    <source>
        <strain evidence="2">ZHUSHIDOU_FW_LH</strain>
        <tissue evidence="2">Leaf</tissue>
    </source>
</reference>
<feature type="region of interest" description="Disordered" evidence="1">
    <location>
        <begin position="69"/>
        <end position="88"/>
    </location>
</feature>
<keyword evidence="3" id="KW-1185">Reference proteome</keyword>
<comment type="caution">
    <text evidence="2">The sequence shown here is derived from an EMBL/GenBank/DDBJ whole genome shotgun (WGS) entry which is preliminary data.</text>
</comment>
<name>A0AAN9EIS8_CROPI</name>